<evidence type="ECO:0000313" key="1">
    <source>
        <dbReference type="EMBL" id="AVD99492.1"/>
    </source>
</evidence>
<evidence type="ECO:0000313" key="2">
    <source>
        <dbReference type="Proteomes" id="UP000241360"/>
    </source>
</evidence>
<accession>A0A2L1IWF1</accession>
<proteinExistence type="predicted"/>
<sequence length="98" mass="10769">MSKRFKLKLDMGPGIDDCDVGWMEVTPSGMILEVYIENDVAKMSSGAYNDFRCTTCAQDVCIKDLVTPGADDCLCCKSNHGRMNPNEVRAKSEPGKTD</sequence>
<gene>
    <name evidence="1" type="ORF">SEA_BING_70</name>
</gene>
<dbReference type="Proteomes" id="UP000241360">
    <property type="component" value="Segment"/>
</dbReference>
<protein>
    <submittedName>
        <fullName evidence="1">Uncharacterized protein</fullName>
    </submittedName>
</protein>
<reference evidence="2" key="1">
    <citation type="submission" date="2018-01" db="EMBL/GenBank/DDBJ databases">
        <authorList>
            <person name="Wardenburg K.E."/>
            <person name="Rana S."/>
            <person name="Felix E."/>
            <person name="Puentes R.J."/>
            <person name="Shaffer C.D."/>
            <person name="Weston-Hafer K.A."/>
            <person name="Russell D.A."/>
            <person name="Pope W.H."/>
            <person name="Jacobs-Sera D."/>
            <person name="Hendrix R.W."/>
            <person name="Hatfull G.F."/>
        </authorList>
    </citation>
    <scope>NUCLEOTIDE SEQUENCE [LARGE SCALE GENOMIC DNA]</scope>
</reference>
<name>A0A2L1IWF1_9CAUD</name>
<organism evidence="1 2">
    <name type="scientific">Streptomyces phage Bing</name>
    <dbReference type="NCBI Taxonomy" id="2079427"/>
    <lineage>
        <taxon>Viruses</taxon>
        <taxon>Duplodnaviria</taxon>
        <taxon>Heunggongvirae</taxon>
        <taxon>Uroviricota</taxon>
        <taxon>Caudoviricetes</taxon>
        <taxon>Bingvirus</taxon>
        <taxon>Bingvirus bing</taxon>
    </lineage>
</organism>
<dbReference type="EMBL" id="MG757154">
    <property type="protein sequence ID" value="AVD99492.1"/>
    <property type="molecule type" value="Genomic_DNA"/>
</dbReference>
<keyword evidence="2" id="KW-1185">Reference proteome</keyword>